<dbReference type="InterPro" id="IPR006357">
    <property type="entry name" value="HAD-SF_hydro_IIA"/>
</dbReference>
<dbReference type="NCBIfam" id="TIGR01460">
    <property type="entry name" value="HAD-SF-IIA"/>
    <property type="match status" value="1"/>
</dbReference>
<dbReference type="Proteomes" id="UP001267290">
    <property type="component" value="Unassembled WGS sequence"/>
</dbReference>
<dbReference type="EMBL" id="JAVDSB010000002">
    <property type="protein sequence ID" value="MDR6550854.1"/>
    <property type="molecule type" value="Genomic_DNA"/>
</dbReference>
<sequence length="280" mass="30846">MQEQELDYQTVSGAWETLLQAEAVFFDLDGCIYFSDRLAGGAKELLHFLEEKKKQIRFVTNNSTDSGVQVAARLSRMGLEVRPEHVMTATELVGLHLLKTYGKQTLKVIGSPSLHAALEQYGHDVLPLDSTIQAQMVVVGRDTEFDYNKLQFLVEEADRGTPLLATNPDLTHPGNRGQKVLETGALYAPVEAITRKKVDYFGKPAPYMFQLTMEKCGIRSSKACVMVGDNLYTDIAGGSSSGMKTIWLYGPSGSSTIPIDAVNPDYALQDLQTLADFNTK</sequence>
<accession>A0ABU1NTP6</accession>
<dbReference type="InterPro" id="IPR023214">
    <property type="entry name" value="HAD_sf"/>
</dbReference>
<evidence type="ECO:0000313" key="1">
    <source>
        <dbReference type="EMBL" id="MDR6550854.1"/>
    </source>
</evidence>
<organism evidence="1 2">
    <name type="scientific">Paenibacillus qinlingensis</name>
    <dbReference type="NCBI Taxonomy" id="1837343"/>
    <lineage>
        <taxon>Bacteria</taxon>
        <taxon>Bacillati</taxon>
        <taxon>Bacillota</taxon>
        <taxon>Bacilli</taxon>
        <taxon>Bacillales</taxon>
        <taxon>Paenibacillaceae</taxon>
        <taxon>Paenibacillus</taxon>
    </lineage>
</organism>
<dbReference type="InterPro" id="IPR036412">
    <property type="entry name" value="HAD-like_sf"/>
</dbReference>
<dbReference type="SUPFAM" id="SSF56784">
    <property type="entry name" value="HAD-like"/>
    <property type="match status" value="1"/>
</dbReference>
<dbReference type="GO" id="GO:0016787">
    <property type="term" value="F:hydrolase activity"/>
    <property type="evidence" value="ECO:0007669"/>
    <property type="project" value="UniProtKB-KW"/>
</dbReference>
<dbReference type="Pfam" id="PF13344">
    <property type="entry name" value="Hydrolase_6"/>
    <property type="match status" value="1"/>
</dbReference>
<dbReference type="Gene3D" id="3.40.50.1000">
    <property type="entry name" value="HAD superfamily/HAD-like"/>
    <property type="match status" value="2"/>
</dbReference>
<comment type="caution">
    <text evidence="1">The sequence shown here is derived from an EMBL/GenBank/DDBJ whole genome shotgun (WGS) entry which is preliminary data.</text>
</comment>
<keyword evidence="1" id="KW-0378">Hydrolase</keyword>
<evidence type="ECO:0000313" key="2">
    <source>
        <dbReference type="Proteomes" id="UP001267290"/>
    </source>
</evidence>
<proteinExistence type="predicted"/>
<keyword evidence="2" id="KW-1185">Reference proteome</keyword>
<dbReference type="PANTHER" id="PTHR19288:SF46">
    <property type="entry name" value="HALOACID DEHALOGENASE-LIKE HYDROLASE DOMAIN-CONTAINING PROTEIN 2"/>
    <property type="match status" value="1"/>
</dbReference>
<dbReference type="Pfam" id="PF13242">
    <property type="entry name" value="Hydrolase_like"/>
    <property type="match status" value="1"/>
</dbReference>
<protein>
    <submittedName>
        <fullName evidence="1">HAD superfamily hydrolase (TIGR01450 family)</fullName>
    </submittedName>
</protein>
<dbReference type="RefSeq" id="WP_310226018.1">
    <property type="nucleotide sequence ID" value="NZ_JAVDSB010000002.1"/>
</dbReference>
<reference evidence="1 2" key="1">
    <citation type="submission" date="2023-07" db="EMBL/GenBank/DDBJ databases">
        <title>Sorghum-associated microbial communities from plants grown in Nebraska, USA.</title>
        <authorList>
            <person name="Schachtman D."/>
        </authorList>
    </citation>
    <scope>NUCLEOTIDE SEQUENCE [LARGE SCALE GENOMIC DNA]</scope>
    <source>
        <strain evidence="1 2">CC258</strain>
    </source>
</reference>
<dbReference type="PANTHER" id="PTHR19288">
    <property type="entry name" value="4-NITROPHENYLPHOSPHATASE-RELATED"/>
    <property type="match status" value="1"/>
</dbReference>
<gene>
    <name evidence="1" type="ORF">J2736_002041</name>
</gene>
<name>A0ABU1NTP6_9BACL</name>